<evidence type="ECO:0000259" key="1">
    <source>
        <dbReference type="SMART" id="SM00382"/>
    </source>
</evidence>
<dbReference type="RefSeq" id="WP_009611260.1">
    <property type="nucleotide sequence ID" value="NZ_DOLB01000154.1"/>
</dbReference>
<evidence type="ECO:0000313" key="5">
    <source>
        <dbReference type="Proteomes" id="UP000264445"/>
    </source>
</evidence>
<sequence>MNENIIHEILKEYEMKRDKAEREALLRRNRLYKEIPELEKIDDKIKEIGIQITQAIFKEPEKGKELLNSLREKLNFLKKKKTEILKSHGYPEDYLEPKYECNICKDTGYVNGKRCKCFNQKLINIYYKQSSIAEILQKENFSNFNFEYYSDKPYGDKPSPRANMRTIVEFALNFIKHFDTIEESLFFYGNSGLGKTFLANCIAKELLDRGKSVIYRTAPDLIEGLRINKLNPDSEVYNEYLELLKECDLLIIDDLGTEPITAFSLQEFFNILNTRLLLGKKFIISTNLPLSEIMAIYPERIYSRIFGHFKLLNFYGEDIRLKKKMII</sequence>
<evidence type="ECO:0000313" key="6">
    <source>
        <dbReference type="Proteomes" id="UP000294886"/>
    </source>
</evidence>
<dbReference type="PANTHER" id="PTHR30050">
    <property type="entry name" value="CHROMOSOMAL REPLICATION INITIATOR PROTEIN DNAA"/>
    <property type="match status" value="1"/>
</dbReference>
<proteinExistence type="predicted"/>
<evidence type="ECO:0000313" key="7">
    <source>
        <dbReference type="Proteomes" id="UP000529861"/>
    </source>
</evidence>
<dbReference type="GO" id="GO:0006260">
    <property type="term" value="P:DNA replication"/>
    <property type="evidence" value="ECO:0007669"/>
    <property type="project" value="TreeGrafter"/>
</dbReference>
<reference evidence="3 7" key="3">
    <citation type="submission" date="2020-04" db="EMBL/GenBank/DDBJ databases">
        <title>Draft genome sequence of Caldanaerobacter sunterraneus. strain 1523vc isolated from Griffin hot spring, Kamchatka, Russia.</title>
        <authorList>
            <person name="Toshchakov S.V."/>
            <person name="Podosokorskaya O.A."/>
            <person name="Kublanov I.V."/>
            <person name="Korzhenkov A."/>
            <person name="Patrushev M.V."/>
        </authorList>
    </citation>
    <scope>NUCLEOTIDE SEQUENCE [LARGE SCALE GENOMIC DNA]</scope>
    <source>
        <strain evidence="3 7">1523vc</strain>
    </source>
</reference>
<dbReference type="EMBL" id="DOLB01000154">
    <property type="protein sequence ID" value="HBT50158.1"/>
    <property type="molecule type" value="Genomic_DNA"/>
</dbReference>
<keyword evidence="3" id="KW-0067">ATP-binding</keyword>
<dbReference type="Proteomes" id="UP000294886">
    <property type="component" value="Unassembled WGS sequence"/>
</dbReference>
<dbReference type="GO" id="GO:0005524">
    <property type="term" value="F:ATP binding"/>
    <property type="evidence" value="ECO:0007669"/>
    <property type="project" value="UniProtKB-KW"/>
</dbReference>
<protein>
    <submittedName>
        <fullName evidence="3">ATP-binding protein</fullName>
    </submittedName>
    <submittedName>
        <fullName evidence="4">DNA replication protein DnaC</fullName>
    </submittedName>
</protein>
<dbReference type="Pfam" id="PF01695">
    <property type="entry name" value="IstB_IS21"/>
    <property type="match status" value="1"/>
</dbReference>
<dbReference type="CDD" id="cd00009">
    <property type="entry name" value="AAA"/>
    <property type="match status" value="1"/>
</dbReference>
<dbReference type="Gene3D" id="3.40.50.300">
    <property type="entry name" value="P-loop containing nucleotide triphosphate hydrolases"/>
    <property type="match status" value="1"/>
</dbReference>
<dbReference type="InterPro" id="IPR003593">
    <property type="entry name" value="AAA+_ATPase"/>
</dbReference>
<accession>A0A101E4B8</accession>
<organism evidence="4 6">
    <name type="scientific">Caldanaerobacter subterraneus</name>
    <dbReference type="NCBI Taxonomy" id="911092"/>
    <lineage>
        <taxon>Bacteria</taxon>
        <taxon>Bacillati</taxon>
        <taxon>Bacillota</taxon>
        <taxon>Clostridia</taxon>
        <taxon>Thermoanaerobacterales</taxon>
        <taxon>Thermoanaerobacteraceae</taxon>
        <taxon>Caldanaerobacter</taxon>
    </lineage>
</organism>
<dbReference type="Proteomes" id="UP000264445">
    <property type="component" value="Unassembled WGS sequence"/>
</dbReference>
<evidence type="ECO:0000313" key="2">
    <source>
        <dbReference type="EMBL" id="HBT50158.1"/>
    </source>
</evidence>
<reference evidence="4 6" key="2">
    <citation type="submission" date="2019-03" db="EMBL/GenBank/DDBJ databases">
        <title>Genomic Encyclopedia of Type Strains, Phase IV (KMG-IV): sequencing the most valuable type-strain genomes for metagenomic binning, comparative biology and taxonomic classification.</title>
        <authorList>
            <person name="Goeker M."/>
        </authorList>
    </citation>
    <scope>NUCLEOTIDE SEQUENCE [LARGE SCALE GENOMIC DNA]</scope>
    <source>
        <strain evidence="4 6">DSM 13054</strain>
    </source>
</reference>
<comment type="caution">
    <text evidence="4">The sequence shown here is derived from an EMBL/GenBank/DDBJ whole genome shotgun (WGS) entry which is preliminary data.</text>
</comment>
<dbReference type="SUPFAM" id="SSF52540">
    <property type="entry name" value="P-loop containing nucleoside triphosphate hydrolases"/>
    <property type="match status" value="1"/>
</dbReference>
<dbReference type="AlphaFoldDB" id="A0A101E4B8"/>
<gene>
    <name evidence="2" type="ORF">DEA61_10340</name>
    <name evidence="4" type="ORF">EV203_1299</name>
    <name evidence="3" type="ORF">HKI81_00640</name>
</gene>
<evidence type="ECO:0000313" key="4">
    <source>
        <dbReference type="EMBL" id="TCO57639.1"/>
    </source>
</evidence>
<dbReference type="InterPro" id="IPR002611">
    <property type="entry name" value="IstB_ATP-bd"/>
</dbReference>
<dbReference type="PANTHER" id="PTHR30050:SF4">
    <property type="entry name" value="ATP-BINDING PROTEIN RV3427C IN INSERTION SEQUENCE-RELATED"/>
    <property type="match status" value="1"/>
</dbReference>
<feature type="domain" description="AAA+ ATPase" evidence="1">
    <location>
        <begin position="181"/>
        <end position="312"/>
    </location>
</feature>
<dbReference type="EMBL" id="SLWU01000029">
    <property type="protein sequence ID" value="TCO57639.1"/>
    <property type="molecule type" value="Genomic_DNA"/>
</dbReference>
<evidence type="ECO:0000313" key="3">
    <source>
        <dbReference type="EMBL" id="NNG65768.1"/>
    </source>
</evidence>
<dbReference type="SMART" id="SM00382">
    <property type="entry name" value="AAA"/>
    <property type="match status" value="1"/>
</dbReference>
<reference evidence="2 5" key="1">
    <citation type="journal article" date="2018" name="Nat. Biotechnol.">
        <title>A standardized bacterial taxonomy based on genome phylogeny substantially revises the tree of life.</title>
        <authorList>
            <person name="Parks D.H."/>
            <person name="Chuvochina M."/>
            <person name="Waite D.W."/>
            <person name="Rinke C."/>
            <person name="Skarshewski A."/>
            <person name="Chaumeil P.A."/>
            <person name="Hugenholtz P."/>
        </authorList>
    </citation>
    <scope>NUCLEOTIDE SEQUENCE [LARGE SCALE GENOMIC DNA]</scope>
    <source>
        <strain evidence="2">UBA12544</strain>
    </source>
</reference>
<name>A0A101E4B8_9THEO</name>
<dbReference type="NCBIfam" id="NF005304">
    <property type="entry name" value="PRK06835.1"/>
    <property type="match status" value="1"/>
</dbReference>
<dbReference type="InterPro" id="IPR027417">
    <property type="entry name" value="P-loop_NTPase"/>
</dbReference>
<keyword evidence="3" id="KW-0547">Nucleotide-binding</keyword>
<dbReference type="Proteomes" id="UP000529861">
    <property type="component" value="Unassembled WGS sequence"/>
</dbReference>
<dbReference type="EMBL" id="JABEQB010000001">
    <property type="protein sequence ID" value="NNG65768.1"/>
    <property type="molecule type" value="Genomic_DNA"/>
</dbReference>